<accession>A0A837D9L4</accession>
<dbReference type="OMA" id="GIESHQT"/>
<gene>
    <name evidence="1" type="ORF">MINT15_34630</name>
</gene>
<evidence type="ECO:0000313" key="1">
    <source>
        <dbReference type="EMBL" id="KHF43261.1"/>
    </source>
</evidence>
<dbReference type="Proteomes" id="UP000030848">
    <property type="component" value="Unassembled WGS sequence"/>
</dbReference>
<evidence type="ECO:0000313" key="2">
    <source>
        <dbReference type="Proteomes" id="UP000030848"/>
    </source>
</evidence>
<sequence>MGLESIWVTTLNDGLIRADHIVGIESHQTPELPGKRPRWLLDVTLAVSVGSGMKEGWEVMQLHRTLAQTDTYPERAAEELARTFDRLRRQNASGVVRVVTRHSFLRFEFSSFDSPGEP</sequence>
<reference evidence="1 2" key="1">
    <citation type="submission" date="2014-10" db="EMBL/GenBank/DDBJ databases">
        <title>Genome sequence of Micropolyspora internatus JCM3315.</title>
        <authorList>
            <person name="Shin S.-K."/>
            <person name="Yi H."/>
        </authorList>
    </citation>
    <scope>NUCLEOTIDE SEQUENCE [LARGE SCALE GENOMIC DNA]</scope>
    <source>
        <strain evidence="1 2">JCM 3315</strain>
    </source>
</reference>
<organism evidence="1 2">
    <name type="scientific">Saccharomonospora viridis</name>
    <dbReference type="NCBI Taxonomy" id="1852"/>
    <lineage>
        <taxon>Bacteria</taxon>
        <taxon>Bacillati</taxon>
        <taxon>Actinomycetota</taxon>
        <taxon>Actinomycetes</taxon>
        <taxon>Pseudonocardiales</taxon>
        <taxon>Pseudonocardiaceae</taxon>
        <taxon>Saccharomonospora</taxon>
    </lineage>
</organism>
<name>A0A837D9L4_9PSEU</name>
<proteinExistence type="predicted"/>
<dbReference type="RefSeq" id="WP_015786347.1">
    <property type="nucleotide sequence ID" value="NZ_CALJZO010000117.1"/>
</dbReference>
<protein>
    <submittedName>
        <fullName evidence="1">Uncharacterized protein</fullName>
    </submittedName>
</protein>
<dbReference type="EMBL" id="JRZE01000006">
    <property type="protein sequence ID" value="KHF43261.1"/>
    <property type="molecule type" value="Genomic_DNA"/>
</dbReference>
<dbReference type="OrthoDB" id="3555895at2"/>
<dbReference type="AlphaFoldDB" id="A0A837D9L4"/>
<comment type="caution">
    <text evidence="1">The sequence shown here is derived from an EMBL/GenBank/DDBJ whole genome shotgun (WGS) entry which is preliminary data.</text>
</comment>